<evidence type="ECO:0000259" key="1">
    <source>
        <dbReference type="Pfam" id="PF00717"/>
    </source>
</evidence>
<evidence type="ECO:0000313" key="2">
    <source>
        <dbReference type="EMBL" id="SUE72402.1"/>
    </source>
</evidence>
<reference evidence="2 3" key="1">
    <citation type="submission" date="2018-06" db="EMBL/GenBank/DDBJ databases">
        <authorList>
            <consortium name="Pathogen Informatics"/>
            <person name="Doyle S."/>
        </authorList>
    </citation>
    <scope>NUCLEOTIDE SEQUENCE [LARGE SCALE GENOMIC DNA]</scope>
    <source>
        <strain evidence="2 3">NCTC10692</strain>
    </source>
</reference>
<keyword evidence="2" id="KW-0378">Hydrolase</keyword>
<accession>A0A379PMT3</accession>
<dbReference type="Proteomes" id="UP000255303">
    <property type="component" value="Unassembled WGS sequence"/>
</dbReference>
<dbReference type="EC" id="3.4.21.-" evidence="2"/>
<sequence>MSNLAQRLALSDEPIPLRFFIGVACGWPSPAADYEEAPLSLDELVNVTAYSTFLVRARGNSMYPLIRDGDVLVVDKSLDALLDDVVVAVVEGDFTVKRLSRLDGRYALVPENDSMAPIFIGDDEQVQIWGVVVWNLHRLERGRPKLSAL</sequence>
<gene>
    <name evidence="2" type="primary">umuD_2</name>
    <name evidence="2" type="ORF">NCTC10692_04557</name>
</gene>
<proteinExistence type="predicted"/>
<evidence type="ECO:0000313" key="3">
    <source>
        <dbReference type="Proteomes" id="UP000255303"/>
    </source>
</evidence>
<dbReference type="EMBL" id="UGUV01000003">
    <property type="protein sequence ID" value="SUE72402.1"/>
    <property type="molecule type" value="Genomic_DNA"/>
</dbReference>
<dbReference type="RefSeq" id="WP_020307645.1">
    <property type="nucleotide sequence ID" value="NZ_FNZC01000073.1"/>
</dbReference>
<organism evidence="2 3">
    <name type="scientific">Ectopseudomonas oleovorans</name>
    <name type="common">Pseudomonas oleovorans</name>
    <dbReference type="NCBI Taxonomy" id="301"/>
    <lineage>
        <taxon>Bacteria</taxon>
        <taxon>Pseudomonadati</taxon>
        <taxon>Pseudomonadota</taxon>
        <taxon>Gammaproteobacteria</taxon>
        <taxon>Pseudomonadales</taxon>
        <taxon>Pseudomonadaceae</taxon>
        <taxon>Ectopseudomonas</taxon>
    </lineage>
</organism>
<dbReference type="Pfam" id="PF00717">
    <property type="entry name" value="Peptidase_S24"/>
    <property type="match status" value="1"/>
</dbReference>
<dbReference type="SUPFAM" id="SSF51306">
    <property type="entry name" value="LexA/Signal peptidase"/>
    <property type="match status" value="1"/>
</dbReference>
<dbReference type="AlphaFoldDB" id="A0A379PMT3"/>
<feature type="domain" description="Peptidase S24/S26A/S26B/S26C" evidence="1">
    <location>
        <begin position="23"/>
        <end position="133"/>
    </location>
</feature>
<dbReference type="InterPro" id="IPR050077">
    <property type="entry name" value="LexA_repressor"/>
</dbReference>
<dbReference type="NCBIfam" id="NF007621">
    <property type="entry name" value="PRK10276.1"/>
    <property type="match status" value="1"/>
</dbReference>
<dbReference type="InterPro" id="IPR015927">
    <property type="entry name" value="Peptidase_S24_S26A/B/C"/>
</dbReference>
<protein>
    <submittedName>
        <fullName evidence="2">Protein MucA</fullName>
        <ecNumber evidence="2">3.4.21.-</ecNumber>
    </submittedName>
</protein>
<dbReference type="Gene3D" id="2.10.109.10">
    <property type="entry name" value="Umud Fragment, subunit A"/>
    <property type="match status" value="1"/>
</dbReference>
<dbReference type="InterPro" id="IPR039418">
    <property type="entry name" value="LexA-like"/>
</dbReference>
<dbReference type="GO" id="GO:0016787">
    <property type="term" value="F:hydrolase activity"/>
    <property type="evidence" value="ECO:0007669"/>
    <property type="project" value="UniProtKB-KW"/>
</dbReference>
<dbReference type="CDD" id="cd06529">
    <property type="entry name" value="S24_LexA-like"/>
    <property type="match status" value="1"/>
</dbReference>
<dbReference type="PANTHER" id="PTHR33516">
    <property type="entry name" value="LEXA REPRESSOR"/>
    <property type="match status" value="1"/>
</dbReference>
<dbReference type="InterPro" id="IPR036286">
    <property type="entry name" value="LexA/Signal_pep-like_sf"/>
</dbReference>
<name>A0A379PMT3_ECTOL</name>
<dbReference type="PANTHER" id="PTHR33516:SF2">
    <property type="entry name" value="LEXA REPRESSOR-RELATED"/>
    <property type="match status" value="1"/>
</dbReference>